<dbReference type="Pfam" id="PF02447">
    <property type="entry name" value="GntP_permease"/>
    <property type="match status" value="2"/>
</dbReference>
<dbReference type="RefSeq" id="WP_270683462.1">
    <property type="nucleotide sequence ID" value="NZ_JAQFWQ010000005.1"/>
</dbReference>
<feature type="transmembrane region" description="Helical" evidence="1">
    <location>
        <begin position="278"/>
        <end position="301"/>
    </location>
</feature>
<keyword evidence="3" id="KW-1185">Reference proteome</keyword>
<protein>
    <submittedName>
        <fullName evidence="2">GntP family permease</fullName>
    </submittedName>
</protein>
<gene>
    <name evidence="2" type="ORF">O4J56_02795</name>
</gene>
<feature type="transmembrane region" description="Helical" evidence="1">
    <location>
        <begin position="322"/>
        <end position="342"/>
    </location>
</feature>
<evidence type="ECO:0000313" key="3">
    <source>
        <dbReference type="Proteomes" id="UP001527866"/>
    </source>
</evidence>
<comment type="caution">
    <text evidence="2">The sequence shown here is derived from an EMBL/GenBank/DDBJ whole genome shotgun (WGS) entry which is preliminary data.</text>
</comment>
<feature type="transmembrane region" description="Helical" evidence="1">
    <location>
        <begin position="26"/>
        <end position="44"/>
    </location>
</feature>
<sequence>MIDLLWLFLSILLIVAMIVGMRLHPAVALVIGTLVLGVLTRVPLPDLAGVATGGFGELMAGIGLSVGFGVILGQLLSDSGGARRIARTLVNATSERFAMYGVAGAAFLLSIPVFYDVTFVILVPLALAIAREAGKPLPLAVGVVALGAGTAHTLVPPTPNPLAAGEIMGFDPGMMLLVGGVGALIAVVLAVAVYSSVLPKVWRPAWDEDREAVPAAVGGGGAGGGASGAAEASAGAGGGAAADGREPGFLLAMLPLLTPILLIFTGTVWTALDGGMPGWLAFATDKTTALLLGVLVAYAVAARTMDRQARDASAATAVQQAGIVLLVTGAGGAFGAVIQAAGIGDLIADSVSAFGGNVVLALLTCYAVGVAFRVATGSGTVASITTMTIMASVAGAIGVHPVWVAMSCLSGALALGQLNDSGFWIAVKLPGFTVSGGFKTYTLAQTIASVFALAVSVAGALVIPMG</sequence>
<organism evidence="2 3">
    <name type="scientific">Nocardiopsis endophytica</name>
    <dbReference type="NCBI Taxonomy" id="3018445"/>
    <lineage>
        <taxon>Bacteria</taxon>
        <taxon>Bacillati</taxon>
        <taxon>Actinomycetota</taxon>
        <taxon>Actinomycetes</taxon>
        <taxon>Streptosporangiales</taxon>
        <taxon>Nocardiopsidaceae</taxon>
        <taxon>Nocardiopsis</taxon>
    </lineage>
</organism>
<reference evidence="2 3" key="1">
    <citation type="submission" date="2023-01" db="EMBL/GenBank/DDBJ databases">
        <title>Draft genome sequence of Nocardiopsis sp. RSe5-2 isolated from halophytes.</title>
        <authorList>
            <person name="Duangmal K."/>
            <person name="Chantavorakit T."/>
        </authorList>
    </citation>
    <scope>NUCLEOTIDE SEQUENCE [LARGE SCALE GENOMIC DNA]</scope>
    <source>
        <strain evidence="2 3">RSe5-2</strain>
    </source>
</reference>
<feature type="transmembrane region" description="Helical" evidence="1">
    <location>
        <begin position="97"/>
        <end position="130"/>
    </location>
</feature>
<feature type="transmembrane region" description="Helical" evidence="1">
    <location>
        <begin position="175"/>
        <end position="194"/>
    </location>
</feature>
<name>A0ABT4TY12_9ACTN</name>
<dbReference type="InterPro" id="IPR003474">
    <property type="entry name" value="Glcn_transporter"/>
</dbReference>
<evidence type="ECO:0000313" key="2">
    <source>
        <dbReference type="EMBL" id="MDA2809557.1"/>
    </source>
</evidence>
<feature type="transmembrane region" description="Helical" evidence="1">
    <location>
        <begin position="249"/>
        <end position="272"/>
    </location>
</feature>
<keyword evidence="1" id="KW-0472">Membrane</keyword>
<proteinExistence type="predicted"/>
<feature type="transmembrane region" description="Helical" evidence="1">
    <location>
        <begin position="354"/>
        <end position="375"/>
    </location>
</feature>
<feature type="transmembrane region" description="Helical" evidence="1">
    <location>
        <begin position="387"/>
        <end position="415"/>
    </location>
</feature>
<accession>A0ABT4TY12</accession>
<evidence type="ECO:0000256" key="1">
    <source>
        <dbReference type="SAM" id="Phobius"/>
    </source>
</evidence>
<keyword evidence="1" id="KW-0812">Transmembrane</keyword>
<dbReference type="PANTHER" id="PTHR30354:SF11">
    <property type="entry name" value="PERMEASE"/>
    <property type="match status" value="1"/>
</dbReference>
<dbReference type="Proteomes" id="UP001527866">
    <property type="component" value="Unassembled WGS sequence"/>
</dbReference>
<feature type="transmembrane region" description="Helical" evidence="1">
    <location>
        <begin position="443"/>
        <end position="463"/>
    </location>
</feature>
<feature type="transmembrane region" description="Helical" evidence="1">
    <location>
        <begin position="56"/>
        <end position="77"/>
    </location>
</feature>
<dbReference type="PANTHER" id="PTHR30354">
    <property type="entry name" value="GNT FAMILY GLUCONATE TRANSPORTER"/>
    <property type="match status" value="1"/>
</dbReference>
<keyword evidence="1" id="KW-1133">Transmembrane helix</keyword>
<dbReference type="EMBL" id="JAQFWQ010000005">
    <property type="protein sequence ID" value="MDA2809557.1"/>
    <property type="molecule type" value="Genomic_DNA"/>
</dbReference>